<feature type="compositionally biased region" description="Low complexity" evidence="7">
    <location>
        <begin position="1"/>
        <end position="13"/>
    </location>
</feature>
<evidence type="ECO:0008006" key="10">
    <source>
        <dbReference type="Google" id="ProtNLM"/>
    </source>
</evidence>
<keyword evidence="4" id="KW-0411">Iron-sulfur</keyword>
<dbReference type="GO" id="GO:0045145">
    <property type="term" value="F:single-stranded DNA 5'-3' DNA exonuclease activity"/>
    <property type="evidence" value="ECO:0007669"/>
    <property type="project" value="InterPro"/>
</dbReference>
<comment type="similarity">
    <text evidence="2">Belongs to the EXO5 family.</text>
</comment>
<evidence type="ECO:0000313" key="8">
    <source>
        <dbReference type="EMBL" id="KAG8629116.1"/>
    </source>
</evidence>
<dbReference type="Pfam" id="PF09810">
    <property type="entry name" value="Exo5"/>
    <property type="match status" value="1"/>
</dbReference>
<comment type="subunit">
    <text evidence="3">Monomer.</text>
</comment>
<evidence type="ECO:0000256" key="4">
    <source>
        <dbReference type="ARBA" id="ARBA00022485"/>
    </source>
</evidence>
<keyword evidence="4" id="KW-0004">4Fe-4S</keyword>
<dbReference type="EMBL" id="JAESVG020000003">
    <property type="protein sequence ID" value="KAG8629116.1"/>
    <property type="molecule type" value="Genomic_DNA"/>
</dbReference>
<gene>
    <name evidence="8" type="ORF">KVT40_002981</name>
</gene>
<dbReference type="PANTHER" id="PTHR14464:SF4">
    <property type="entry name" value="EXONUCLEASE V"/>
    <property type="match status" value="1"/>
</dbReference>
<sequence length="560" mass="62818">MPTTTRAAASRSAPIVAAGESDYGSDIDEDTITDLLVRAESQPLHAIAIESIEEHNPLPQVARVPVSDPATPRPRRTKTYIDEDGITFEVPDNDGPLREASVEVEYDERNRVAFSPQGDARQRRLFAPFAVENQDDTKSPLERFRTQPKKPMSVTDLVSPSWCELQYMYSLSKYGRVNQTPAMKQGSSVHKELEEEVHIAIPVETVTREDMFALRIWNIIQGLRTLRATGMTRELEVWGVIEGQVVNGVIDELSFKCPDPALESALVDKKKRGRPKKSSSGIDPNQSTLSSFLTTNTNAAPLSQALSAGSPTTPPKDRKVYITDIKTRTSPSLPTDEVSLRPTFLQLMLYRRLLTQLSLSEVPSEQIFARYRVSPIVPFSDTFIAQIGGLDYNFSSSVPSEQDPDYAPPMSSPQDSMDELLAHNTLSTLWDLMTQEFGLTFHLSTLPARTPAAISPLLQAEFRASGLASRRSEGEVRPGTVLGRKMFVHDERRLEKYIKDEMAWWKGERPTRGVEIEEAFKCRICAFAEGCEWREKKVEEGRRKREMRKEREGGGGRSEV</sequence>
<dbReference type="GO" id="GO:0051539">
    <property type="term" value="F:4 iron, 4 sulfur cluster binding"/>
    <property type="evidence" value="ECO:0007669"/>
    <property type="project" value="UniProtKB-KW"/>
</dbReference>
<evidence type="ECO:0000256" key="2">
    <source>
        <dbReference type="ARBA" id="ARBA00009797"/>
    </source>
</evidence>
<evidence type="ECO:0000256" key="5">
    <source>
        <dbReference type="ARBA" id="ARBA00022722"/>
    </source>
</evidence>
<dbReference type="GO" id="GO:0005739">
    <property type="term" value="C:mitochondrion"/>
    <property type="evidence" value="ECO:0007669"/>
    <property type="project" value="TreeGrafter"/>
</dbReference>
<feature type="region of interest" description="Disordered" evidence="7">
    <location>
        <begin position="266"/>
        <end position="290"/>
    </location>
</feature>
<proteinExistence type="inferred from homology"/>
<feature type="region of interest" description="Disordered" evidence="7">
    <location>
        <begin position="536"/>
        <end position="560"/>
    </location>
</feature>
<dbReference type="AlphaFoldDB" id="A0A8K0PGM2"/>
<name>A0A8K0PGM2_9PEZI</name>
<dbReference type="GO" id="GO:0005634">
    <property type="term" value="C:nucleus"/>
    <property type="evidence" value="ECO:0007669"/>
    <property type="project" value="TreeGrafter"/>
</dbReference>
<evidence type="ECO:0000256" key="7">
    <source>
        <dbReference type="SAM" id="MobiDB-lite"/>
    </source>
</evidence>
<evidence type="ECO:0000313" key="9">
    <source>
        <dbReference type="Proteomes" id="UP000809789"/>
    </source>
</evidence>
<organism evidence="8 9">
    <name type="scientific">Elsinoe batatas</name>
    <dbReference type="NCBI Taxonomy" id="2601811"/>
    <lineage>
        <taxon>Eukaryota</taxon>
        <taxon>Fungi</taxon>
        <taxon>Dikarya</taxon>
        <taxon>Ascomycota</taxon>
        <taxon>Pezizomycotina</taxon>
        <taxon>Dothideomycetes</taxon>
        <taxon>Dothideomycetidae</taxon>
        <taxon>Myriangiales</taxon>
        <taxon>Elsinoaceae</taxon>
        <taxon>Elsinoe</taxon>
    </lineage>
</organism>
<keyword evidence="4" id="KW-0408">Iron</keyword>
<evidence type="ECO:0000256" key="6">
    <source>
        <dbReference type="ARBA" id="ARBA00022839"/>
    </source>
</evidence>
<dbReference type="InterPro" id="IPR019190">
    <property type="entry name" value="EXOV"/>
</dbReference>
<comment type="cofactor">
    <cofactor evidence="1">
        <name>[4Fe-4S] cluster</name>
        <dbReference type="ChEBI" id="CHEBI:49883"/>
    </cofactor>
</comment>
<reference evidence="8" key="1">
    <citation type="submission" date="2021-07" db="EMBL/GenBank/DDBJ databases">
        <title>Elsinoe batatas strain:CRI-CJ2 Genome sequencing and assembly.</title>
        <authorList>
            <person name="Huang L."/>
        </authorList>
    </citation>
    <scope>NUCLEOTIDE SEQUENCE</scope>
    <source>
        <strain evidence="8">CRI-CJ2</strain>
    </source>
</reference>
<keyword evidence="6" id="KW-0378">Hydrolase</keyword>
<accession>A0A8K0PGM2</accession>
<protein>
    <recommendedName>
        <fullName evidence="10">Exonuclease V</fullName>
    </recommendedName>
</protein>
<keyword evidence="5" id="KW-0540">Nuclease</keyword>
<comment type="caution">
    <text evidence="8">The sequence shown here is derived from an EMBL/GenBank/DDBJ whole genome shotgun (WGS) entry which is preliminary data.</text>
</comment>
<dbReference type="GO" id="GO:0036297">
    <property type="term" value="P:interstrand cross-link repair"/>
    <property type="evidence" value="ECO:0007669"/>
    <property type="project" value="TreeGrafter"/>
</dbReference>
<feature type="region of interest" description="Disordered" evidence="7">
    <location>
        <begin position="1"/>
        <end position="24"/>
    </location>
</feature>
<evidence type="ECO:0000256" key="3">
    <source>
        <dbReference type="ARBA" id="ARBA00011245"/>
    </source>
</evidence>
<keyword evidence="4" id="KW-0479">Metal-binding</keyword>
<keyword evidence="9" id="KW-1185">Reference proteome</keyword>
<dbReference type="PANTHER" id="PTHR14464">
    <property type="entry name" value="EXONUCLEASE V"/>
    <property type="match status" value="1"/>
</dbReference>
<evidence type="ECO:0000256" key="1">
    <source>
        <dbReference type="ARBA" id="ARBA00001966"/>
    </source>
</evidence>
<keyword evidence="6" id="KW-0269">Exonuclease</keyword>
<dbReference type="Proteomes" id="UP000809789">
    <property type="component" value="Unassembled WGS sequence"/>
</dbReference>
<dbReference type="OrthoDB" id="354769at2759"/>